<name>A0ABY1PEG0_9RHOB</name>
<sequence length="236" mass="25872">MRTLAQAARLGRLVAYLEEKGFDVEEVTDPSEIADLVTDVGKPYLTPMSSPLQNDFTEGNILCLVARRDGVPVMMGCARLEDLGSETVGRYWSRVFSRAYARGESDRVVGAVLPTIEDEIRGRLVYFGDLFVSKEVRGSRLALRAFVAIGHLAVSLKWKPNWTYCFIKESDGMLSTAGIYGFNRIFGRPFQWGIEPPAPRSNSELLVAVSSDDLPAMTGLVMQAVERSGAARAGAS</sequence>
<evidence type="ECO:0000313" key="1">
    <source>
        <dbReference type="EMBL" id="SMP32025.1"/>
    </source>
</evidence>
<proteinExistence type="predicted"/>
<dbReference type="RefSeq" id="WP_283427418.1">
    <property type="nucleotide sequence ID" value="NZ_FXTY01000008.1"/>
</dbReference>
<keyword evidence="2" id="KW-1185">Reference proteome</keyword>
<comment type="caution">
    <text evidence="1">The sequence shown here is derived from an EMBL/GenBank/DDBJ whole genome shotgun (WGS) entry which is preliminary data.</text>
</comment>
<dbReference type="EMBL" id="FXTY01000008">
    <property type="protein sequence ID" value="SMP32025.1"/>
    <property type="molecule type" value="Genomic_DNA"/>
</dbReference>
<dbReference type="SUPFAM" id="SSF55729">
    <property type="entry name" value="Acyl-CoA N-acyltransferases (Nat)"/>
    <property type="match status" value="1"/>
</dbReference>
<evidence type="ECO:0008006" key="3">
    <source>
        <dbReference type="Google" id="ProtNLM"/>
    </source>
</evidence>
<gene>
    <name evidence="1" type="ORF">SAMN06265373_108118</name>
</gene>
<reference evidence="1 2" key="1">
    <citation type="submission" date="2017-05" db="EMBL/GenBank/DDBJ databases">
        <authorList>
            <person name="Varghese N."/>
            <person name="Submissions S."/>
        </authorList>
    </citation>
    <scope>NUCLEOTIDE SEQUENCE [LARGE SCALE GENOMIC DNA]</scope>
    <source>
        <strain evidence="1 2">DSM 29734</strain>
    </source>
</reference>
<dbReference type="Proteomes" id="UP001157961">
    <property type="component" value="Unassembled WGS sequence"/>
</dbReference>
<organism evidence="1 2">
    <name type="scientific">Shimia sagamensis</name>
    <dbReference type="NCBI Taxonomy" id="1566352"/>
    <lineage>
        <taxon>Bacteria</taxon>
        <taxon>Pseudomonadati</taxon>
        <taxon>Pseudomonadota</taxon>
        <taxon>Alphaproteobacteria</taxon>
        <taxon>Rhodobacterales</taxon>
        <taxon>Roseobacteraceae</taxon>
    </lineage>
</organism>
<protein>
    <recommendedName>
        <fullName evidence="3">N-acetyltransferase domain-containing protein</fullName>
    </recommendedName>
</protein>
<accession>A0ABY1PEG0</accession>
<evidence type="ECO:0000313" key="2">
    <source>
        <dbReference type="Proteomes" id="UP001157961"/>
    </source>
</evidence>
<dbReference type="InterPro" id="IPR016181">
    <property type="entry name" value="Acyl_CoA_acyltransferase"/>
</dbReference>